<evidence type="ECO:0000256" key="3">
    <source>
        <dbReference type="ARBA" id="ARBA00023132"/>
    </source>
</evidence>
<accession>A0A0R3TTK5</accession>
<dbReference type="PANTHER" id="PTHR11225:SF4">
    <property type="entry name" value="NUCLEAR PORE COMPLEX PROTEIN NUP93"/>
    <property type="match status" value="1"/>
</dbReference>
<keyword evidence="3 5" id="KW-0906">Nuclear pore complex</keyword>
<dbReference type="GO" id="GO:0006606">
    <property type="term" value="P:protein import into nucleus"/>
    <property type="evidence" value="ECO:0007669"/>
    <property type="project" value="TreeGrafter"/>
</dbReference>
<dbReference type="InterPro" id="IPR007231">
    <property type="entry name" value="Nucleoporin_int_Nup93/Nic96"/>
</dbReference>
<proteinExistence type="inferred from homology"/>
<keyword evidence="5" id="KW-0811">Translocation</keyword>
<keyword evidence="5" id="KW-0653">Protein transport</keyword>
<organism evidence="8">
    <name type="scientific">Rodentolepis nana</name>
    <name type="common">Dwarf tapeworm</name>
    <name type="synonym">Hymenolepis nana</name>
    <dbReference type="NCBI Taxonomy" id="102285"/>
    <lineage>
        <taxon>Eukaryota</taxon>
        <taxon>Metazoa</taxon>
        <taxon>Spiralia</taxon>
        <taxon>Lophotrochozoa</taxon>
        <taxon>Platyhelminthes</taxon>
        <taxon>Cestoda</taxon>
        <taxon>Eucestoda</taxon>
        <taxon>Cyclophyllidea</taxon>
        <taxon>Hymenolepididae</taxon>
        <taxon>Rodentolepis</taxon>
    </lineage>
</organism>
<reference evidence="8" key="1">
    <citation type="submission" date="2017-02" db="UniProtKB">
        <authorList>
            <consortium name="WormBaseParasite"/>
        </authorList>
    </citation>
    <scope>IDENTIFICATION</scope>
</reference>
<dbReference type="STRING" id="102285.A0A0R3TTK5"/>
<sequence length="513" mass="57255">MEALEDLVEQSDRLLIEIQGDTDLPLITRSLDQMGAFSERLCATRGVRSDVKAARLLGPTINYDLPNTLAAKLESLSQIKEIDFKKPKVDMDIHTFLRCERDNILFTASEQAKRSVFEEVDAICRRSTSSWWDRQAAAILTALASSSGPIDSAIFQSLPAAVTPETGREFLSRCTSLDFAADPQSSILKEELYYANQIDKYLGDTLSPTQTVYLRQMTSGSSALNRQPLFDYLYNSQNAQSIFFDESKQNDFYEVFRLIKRMFTASALCVDDVGSSETPLVDLPLPNTHEKALEARTCSGLQVAFLSRAVAHLEAEFVTYLQSVVAANPRIAQLGGRPGVRALVRAYLNTKNPVMQVSGDGDFNEFVDCQDGIVDGKPVWPMIYYCLRCGALSDAVSVASDGANNLGDFVQTLTTYVNEGRNLPPRMLASVRKAYRRVVKSSRDPYKRLVFCLLGRCDLADAHTEVCQNIDDFLWLRLSQISTNEDVLDRHDDIETLTLGQLQNLLYETYGEA</sequence>
<dbReference type="AlphaFoldDB" id="A0A0R3TTK5"/>
<comment type="subcellular location">
    <subcellularLocation>
        <location evidence="1 5">Nucleus</location>
        <location evidence="1 5">Nuclear pore complex</location>
    </subcellularLocation>
</comment>
<evidence type="ECO:0000313" key="7">
    <source>
        <dbReference type="Proteomes" id="UP000278807"/>
    </source>
</evidence>
<dbReference type="OrthoDB" id="1918363at2759"/>
<keyword evidence="5" id="KW-0472">Membrane</keyword>
<dbReference type="PANTHER" id="PTHR11225">
    <property type="entry name" value="NUCLEAR PORE COMPLEX PROTEIN NUP93 NUCLEOPORIN NUP93 DEAD EYE PROTEIN"/>
    <property type="match status" value="1"/>
</dbReference>
<evidence type="ECO:0000256" key="1">
    <source>
        <dbReference type="ARBA" id="ARBA00004567"/>
    </source>
</evidence>
<protein>
    <recommendedName>
        <fullName evidence="5">Nuclear pore protein</fullName>
    </recommendedName>
</protein>
<name>A0A0R3TTK5_RODNA</name>
<comment type="similarity">
    <text evidence="2 5">Belongs to the nucleoporin interacting component (NIC) family.</text>
</comment>
<evidence type="ECO:0000256" key="4">
    <source>
        <dbReference type="ARBA" id="ARBA00023242"/>
    </source>
</evidence>
<dbReference type="GO" id="GO:0017056">
    <property type="term" value="F:structural constituent of nuclear pore"/>
    <property type="evidence" value="ECO:0007669"/>
    <property type="project" value="InterPro"/>
</dbReference>
<keyword evidence="7" id="KW-1185">Reference proteome</keyword>
<dbReference type="GO" id="GO:0005643">
    <property type="term" value="C:nuclear pore"/>
    <property type="evidence" value="ECO:0007669"/>
    <property type="project" value="UniProtKB-SubCell"/>
</dbReference>
<dbReference type="WBParaSite" id="HNAJ_0001105301-mRNA-1">
    <property type="protein sequence ID" value="HNAJ_0001105301-mRNA-1"/>
    <property type="gene ID" value="HNAJ_0001105301"/>
</dbReference>
<evidence type="ECO:0000313" key="8">
    <source>
        <dbReference type="WBParaSite" id="HNAJ_0001105301-mRNA-1"/>
    </source>
</evidence>
<dbReference type="Proteomes" id="UP000278807">
    <property type="component" value="Unassembled WGS sequence"/>
</dbReference>
<reference evidence="6 7" key="2">
    <citation type="submission" date="2018-11" db="EMBL/GenBank/DDBJ databases">
        <authorList>
            <consortium name="Pathogen Informatics"/>
        </authorList>
    </citation>
    <scope>NUCLEOTIDE SEQUENCE [LARGE SCALE GENOMIC DNA]</scope>
</reference>
<evidence type="ECO:0000313" key="6">
    <source>
        <dbReference type="EMBL" id="VDO09399.1"/>
    </source>
</evidence>
<keyword evidence="5" id="KW-0813">Transport</keyword>
<dbReference type="EMBL" id="UZAE01013346">
    <property type="protein sequence ID" value="VDO09399.1"/>
    <property type="molecule type" value="Genomic_DNA"/>
</dbReference>
<dbReference type="Pfam" id="PF04097">
    <property type="entry name" value="Nic96"/>
    <property type="match status" value="1"/>
</dbReference>
<gene>
    <name evidence="6" type="ORF">HNAJ_LOCUS11043</name>
</gene>
<dbReference type="GO" id="GO:0016973">
    <property type="term" value="P:poly(A)+ mRNA export from nucleus"/>
    <property type="evidence" value="ECO:0007669"/>
    <property type="project" value="TreeGrafter"/>
</dbReference>
<evidence type="ECO:0000256" key="2">
    <source>
        <dbReference type="ARBA" id="ARBA00010186"/>
    </source>
</evidence>
<evidence type="ECO:0000256" key="5">
    <source>
        <dbReference type="RuleBase" id="RU364035"/>
    </source>
</evidence>
<keyword evidence="5" id="KW-0509">mRNA transport</keyword>
<keyword evidence="4 5" id="KW-0539">Nucleus</keyword>